<dbReference type="EMBL" id="FNFT01000002">
    <property type="protein sequence ID" value="SDJ97467.1"/>
    <property type="molecule type" value="Genomic_DNA"/>
</dbReference>
<dbReference type="InterPro" id="IPR050177">
    <property type="entry name" value="Lipid_A_modif_metabolic_enz"/>
</dbReference>
<dbReference type="PRINTS" id="PR01713">
    <property type="entry name" value="NUCEPIMERASE"/>
</dbReference>
<evidence type="ECO:0000259" key="1">
    <source>
        <dbReference type="Pfam" id="PF01370"/>
    </source>
</evidence>
<dbReference type="PANTHER" id="PTHR43245">
    <property type="entry name" value="BIFUNCTIONAL POLYMYXIN RESISTANCE PROTEIN ARNA"/>
    <property type="match status" value="1"/>
</dbReference>
<dbReference type="InterPro" id="IPR001509">
    <property type="entry name" value="Epimerase_deHydtase"/>
</dbReference>
<accession>A0A1G8Y423</accession>
<dbReference type="AlphaFoldDB" id="A0A1G8Y423"/>
<reference evidence="2 3" key="1">
    <citation type="submission" date="2016-10" db="EMBL/GenBank/DDBJ databases">
        <authorList>
            <person name="Varghese N."/>
            <person name="Submissions S."/>
        </authorList>
    </citation>
    <scope>NUCLEOTIDE SEQUENCE [LARGE SCALE GENOMIC DNA]</scope>
    <source>
        <strain evidence="2 3">DSM 2373</strain>
    </source>
</reference>
<gene>
    <name evidence="2" type="ORF">SAMN04488571_102207</name>
</gene>
<evidence type="ECO:0000313" key="3">
    <source>
        <dbReference type="Proteomes" id="UP000326500"/>
    </source>
</evidence>
<proteinExistence type="predicted"/>
<organism evidence="2 3">
    <name type="scientific">Methanoculleus thermophilus</name>
    <dbReference type="NCBI Taxonomy" id="2200"/>
    <lineage>
        <taxon>Archaea</taxon>
        <taxon>Methanobacteriati</taxon>
        <taxon>Methanobacteriota</taxon>
        <taxon>Stenosarchaea group</taxon>
        <taxon>Methanomicrobia</taxon>
        <taxon>Methanomicrobiales</taxon>
        <taxon>Methanomicrobiaceae</taxon>
        <taxon>Methanoculleus</taxon>
    </lineage>
</organism>
<dbReference type="Pfam" id="PF01370">
    <property type="entry name" value="Epimerase"/>
    <property type="match status" value="1"/>
</dbReference>
<evidence type="ECO:0000313" key="2">
    <source>
        <dbReference type="EMBL" id="SDJ97467.1"/>
    </source>
</evidence>
<dbReference type="SUPFAM" id="SSF51735">
    <property type="entry name" value="NAD(P)-binding Rossmann-fold domains"/>
    <property type="match status" value="1"/>
</dbReference>
<dbReference type="OrthoDB" id="4907at2157"/>
<feature type="domain" description="NAD-dependent epimerase/dehydratase" evidence="1">
    <location>
        <begin position="4"/>
        <end position="239"/>
    </location>
</feature>
<keyword evidence="3" id="KW-1185">Reference proteome</keyword>
<protein>
    <submittedName>
        <fullName evidence="2">UDP-glucose 4-epimerase</fullName>
    </submittedName>
</protein>
<dbReference type="STRING" id="2200.GCA_001571405_00451"/>
<dbReference type="CDD" id="cd05256">
    <property type="entry name" value="UDP_AE_SDR_e"/>
    <property type="match status" value="1"/>
</dbReference>
<dbReference type="Gene3D" id="3.40.50.720">
    <property type="entry name" value="NAD(P)-binding Rossmann-like Domain"/>
    <property type="match status" value="1"/>
</dbReference>
<dbReference type="PANTHER" id="PTHR43245:SF13">
    <property type="entry name" value="UDP-D-APIOSE_UDP-D-XYLOSE SYNTHASE 2"/>
    <property type="match status" value="1"/>
</dbReference>
<dbReference type="Proteomes" id="UP000326500">
    <property type="component" value="Unassembled WGS sequence"/>
</dbReference>
<sequence length="313" mass="34217">MRYIVTGGAGFIGSNLAEQLVRDGHEVVIVDDLSTGRSENIKHIIDHPRVTFIEGSVTDLALLIDACGGADGIFHQAAIASVPRSVKDPLETNAVNIGGTVNVLWAAKECGVPAVVAASTSAIYGDDPVFPKHEEMRPTPLSPYAVSKLAGEYYGKVFSDLYGIRTTFLRYFNVFGPRQDPNSEYAAVIPKFITRLLDGKPPIIYGDGEQTRDFVYVLDVVRANILAMESGATGVFNIAGGRRINLNELARNLGEIMGVHTPPIYEPPRLGDVRDSLADISRARVAFGYSPRYALKEGLRETVIWFRDSGRYR</sequence>
<name>A0A1G8Y423_9EURY</name>
<dbReference type="RefSeq" id="WP_066954903.1">
    <property type="nucleotide sequence ID" value="NZ_BCNX01000004.1"/>
</dbReference>
<dbReference type="InterPro" id="IPR036291">
    <property type="entry name" value="NAD(P)-bd_dom_sf"/>
</dbReference>
<dbReference type="Gene3D" id="3.90.25.10">
    <property type="entry name" value="UDP-galactose 4-epimerase, domain 1"/>
    <property type="match status" value="1"/>
</dbReference>